<dbReference type="InterPro" id="IPR003423">
    <property type="entry name" value="OMP_efflux"/>
</dbReference>
<keyword evidence="4" id="KW-0732">Signal</keyword>
<feature type="region of interest" description="Disordered" evidence="3">
    <location>
        <begin position="210"/>
        <end position="261"/>
    </location>
</feature>
<dbReference type="Proteomes" id="UP001606305">
    <property type="component" value="Unassembled WGS sequence"/>
</dbReference>
<feature type="coiled-coil region" evidence="2">
    <location>
        <begin position="166"/>
        <end position="195"/>
    </location>
</feature>
<sequence>MRTTHWRPLLAAAWLWPAALPAAPLTLAQAQAQAAQHHPALAATAREVDASQGALRQAAARPNPAFTAQVEDWRADQRTTTATLDIPLELGGKRAARIAEAESARDVALAELAARRAELAARVTADFHAVQSAQQQVALTRDAAELTRRMLDATARRVAAGRLSPVDEARARVELAQAELQAGEAQAELDTARLSLAALLGDTVPRFDSVDAGDSDAHGGADSPARPAPADLTAALDASPALAPARREAQRRRAAVDVERSKATPDLTLSVGARRANDLGRTQAVIGFSVPLPLLDRNQGSLQQALARAAQADDQLQATRLALAAELQQAQARLGRSLQSLRSLRDTVLPAAALALDAARQGFEAGKTGLLDVLDAQRALIQARQHQRQQLAAAHQAAAVIDRILPTTP</sequence>
<dbReference type="EMBL" id="JBIGIA010000010">
    <property type="protein sequence ID" value="MFG6458109.1"/>
    <property type="molecule type" value="Genomic_DNA"/>
</dbReference>
<evidence type="ECO:0000256" key="3">
    <source>
        <dbReference type="SAM" id="MobiDB-lite"/>
    </source>
</evidence>
<dbReference type="PANTHER" id="PTHR30203:SF24">
    <property type="entry name" value="BLR4935 PROTEIN"/>
    <property type="match status" value="1"/>
</dbReference>
<evidence type="ECO:0000256" key="4">
    <source>
        <dbReference type="SAM" id="SignalP"/>
    </source>
</evidence>
<accession>A0ABW7G8B4</accession>
<gene>
    <name evidence="5" type="ORF">ACG00X_14815</name>
</gene>
<comment type="caution">
    <text evidence="5">The sequence shown here is derived from an EMBL/GenBank/DDBJ whole genome shotgun (WGS) entry which is preliminary data.</text>
</comment>
<dbReference type="Gene3D" id="1.20.1600.10">
    <property type="entry name" value="Outer membrane efflux proteins (OEP)"/>
    <property type="match status" value="1"/>
</dbReference>
<evidence type="ECO:0000256" key="2">
    <source>
        <dbReference type="SAM" id="Coils"/>
    </source>
</evidence>
<dbReference type="RefSeq" id="WP_394488962.1">
    <property type="nucleotide sequence ID" value="NZ_JBIGIA010000010.1"/>
</dbReference>
<keyword evidence="2" id="KW-0175">Coiled coil</keyword>
<reference evidence="5 6" key="1">
    <citation type="submission" date="2024-09" db="EMBL/GenBank/DDBJ databases">
        <title>Novel species of the genus Pelomonas and Roseateles isolated from streams.</title>
        <authorList>
            <person name="Lu H."/>
        </authorList>
    </citation>
    <scope>NUCLEOTIDE SEQUENCE [LARGE SCALE GENOMIC DNA]</scope>
    <source>
        <strain evidence="5 6">BYS96W</strain>
    </source>
</reference>
<feature type="signal peptide" evidence="4">
    <location>
        <begin position="1"/>
        <end position="22"/>
    </location>
</feature>
<proteinExistence type="inferred from homology"/>
<evidence type="ECO:0000313" key="6">
    <source>
        <dbReference type="Proteomes" id="UP001606305"/>
    </source>
</evidence>
<dbReference type="InterPro" id="IPR010131">
    <property type="entry name" value="MdtP/NodT-like"/>
</dbReference>
<dbReference type="Pfam" id="PF02321">
    <property type="entry name" value="OEP"/>
    <property type="match status" value="2"/>
</dbReference>
<organism evidence="5 6">
    <name type="scientific">Pelomonas nitida</name>
    <dbReference type="NCBI Taxonomy" id="3299027"/>
    <lineage>
        <taxon>Bacteria</taxon>
        <taxon>Pseudomonadati</taxon>
        <taxon>Pseudomonadota</taxon>
        <taxon>Betaproteobacteria</taxon>
        <taxon>Burkholderiales</taxon>
        <taxon>Sphaerotilaceae</taxon>
        <taxon>Roseateles</taxon>
    </lineage>
</organism>
<feature type="chain" id="PRO_5047306643" evidence="4">
    <location>
        <begin position="23"/>
        <end position="409"/>
    </location>
</feature>
<feature type="compositionally biased region" description="Low complexity" evidence="3">
    <location>
        <begin position="218"/>
        <end position="244"/>
    </location>
</feature>
<evidence type="ECO:0000256" key="1">
    <source>
        <dbReference type="ARBA" id="ARBA00007613"/>
    </source>
</evidence>
<evidence type="ECO:0000313" key="5">
    <source>
        <dbReference type="EMBL" id="MFG6458109.1"/>
    </source>
</evidence>
<protein>
    <submittedName>
        <fullName evidence="5">TolC family protein</fullName>
    </submittedName>
</protein>
<comment type="similarity">
    <text evidence="1">Belongs to the outer membrane factor (OMF) (TC 1.B.17) family.</text>
</comment>
<dbReference type="PANTHER" id="PTHR30203">
    <property type="entry name" value="OUTER MEMBRANE CATION EFFLUX PROTEIN"/>
    <property type="match status" value="1"/>
</dbReference>
<feature type="region of interest" description="Disordered" evidence="3">
    <location>
        <begin position="46"/>
        <end position="69"/>
    </location>
</feature>
<name>A0ABW7G8B4_9BURK</name>
<dbReference type="SUPFAM" id="SSF56954">
    <property type="entry name" value="Outer membrane efflux proteins (OEP)"/>
    <property type="match status" value="1"/>
</dbReference>
<keyword evidence="6" id="KW-1185">Reference proteome</keyword>